<evidence type="ECO:0000256" key="3">
    <source>
        <dbReference type="ARBA" id="ARBA00022452"/>
    </source>
</evidence>
<comment type="caution">
    <text evidence="15">The sequence shown here is derived from an EMBL/GenBank/DDBJ whole genome shotgun (WGS) entry which is preliminary data.</text>
</comment>
<keyword evidence="2 10" id="KW-0813">Transport</keyword>
<keyword evidence="7 10" id="KW-0472">Membrane</keyword>
<keyword evidence="5 12" id="KW-0732">Signal</keyword>
<evidence type="ECO:0000313" key="15">
    <source>
        <dbReference type="EMBL" id="MFB9051825.1"/>
    </source>
</evidence>
<dbReference type="PANTHER" id="PTHR30069:SF29">
    <property type="entry name" value="HEMOGLOBIN AND HEMOGLOBIN-HAPTOGLOBIN-BINDING PROTEIN 1-RELATED"/>
    <property type="match status" value="1"/>
</dbReference>
<evidence type="ECO:0000256" key="12">
    <source>
        <dbReference type="SAM" id="SignalP"/>
    </source>
</evidence>
<evidence type="ECO:0000256" key="4">
    <source>
        <dbReference type="ARBA" id="ARBA00022692"/>
    </source>
</evidence>
<evidence type="ECO:0000259" key="14">
    <source>
        <dbReference type="Pfam" id="PF07715"/>
    </source>
</evidence>
<dbReference type="Pfam" id="PF00593">
    <property type="entry name" value="TonB_dep_Rec_b-barrel"/>
    <property type="match status" value="1"/>
</dbReference>
<evidence type="ECO:0000259" key="13">
    <source>
        <dbReference type="Pfam" id="PF00593"/>
    </source>
</evidence>
<keyword evidence="3 10" id="KW-1134">Transmembrane beta strand</keyword>
<evidence type="ECO:0000256" key="9">
    <source>
        <dbReference type="ARBA" id="ARBA00023237"/>
    </source>
</evidence>
<sequence length="606" mass="68125">MTPTKVITVLSILTSALAFAQEPVTEEQLEEVIVTSSRIELPFSKNSRSINIITSEVIKASAATNVADLLQQVAGVDIRRRGSAGMQADLYIRGGSFDQTLLLIDGIKVDDAQTGHHTMNMALPIEVIERIEIISGPAARVFGQNAFTGAVNIVTKKHTEDIVTLDTSAGSFHTLNAAVTAGVNLEDSNHIVHVSRNTSEGYRHNTDYDNQNYFVKSTFNKNKLPITLLTAFSERNYGANGFYSTPSATEQYEETQTSLVGVSTKIKSNDWIIKPQLYWRRNQDMYLYDRNNPTGYRNLHITNKVGAQVNASYTSNLGITGFGVDAAQVYLASNNLGDRDRLMTTLFLEHRFKFLNERLDVTPGVAVTYYSDFKWHAFPGMDVGYELSNHFKLYGNVGYTYRIPTYTDLYYSDPTTLGNTNLNPEEAIAEELGIKFNKNNFSASIAFFNRDSRDLIDYVKDNEEDLWEATNIAEVNTKGIDVYANYNFEIGEYTQGLNASYTYIDDEIQQTNTNFSKYSINSLNHHFITRFTSQFINNLSQSVIYKYAERTSGESYSVVDASINYTFSAFDFSVIASNIFNTEYTETNLVPMPKGNILFGLKYTFK</sequence>
<keyword evidence="8 15" id="KW-0675">Receptor</keyword>
<name>A0ABV5EXB4_9FLAO</name>
<evidence type="ECO:0000313" key="16">
    <source>
        <dbReference type="Proteomes" id="UP001589605"/>
    </source>
</evidence>
<evidence type="ECO:0000256" key="7">
    <source>
        <dbReference type="ARBA" id="ARBA00023136"/>
    </source>
</evidence>
<dbReference type="InterPro" id="IPR012910">
    <property type="entry name" value="Plug_dom"/>
</dbReference>
<dbReference type="Gene3D" id="2.40.170.20">
    <property type="entry name" value="TonB-dependent receptor, beta-barrel domain"/>
    <property type="match status" value="1"/>
</dbReference>
<keyword evidence="4 10" id="KW-0812">Transmembrane</keyword>
<feature type="domain" description="TonB-dependent receptor-like beta-barrel" evidence="13">
    <location>
        <begin position="205"/>
        <end position="574"/>
    </location>
</feature>
<evidence type="ECO:0000256" key="1">
    <source>
        <dbReference type="ARBA" id="ARBA00004571"/>
    </source>
</evidence>
<dbReference type="InterPro" id="IPR000531">
    <property type="entry name" value="Beta-barrel_TonB"/>
</dbReference>
<feature type="domain" description="TonB-dependent receptor plug" evidence="14">
    <location>
        <begin position="46"/>
        <end position="150"/>
    </location>
</feature>
<accession>A0ABV5EXB4</accession>
<gene>
    <name evidence="15" type="ORF">ACFFVB_01925</name>
</gene>
<dbReference type="PROSITE" id="PS52016">
    <property type="entry name" value="TONB_DEPENDENT_REC_3"/>
    <property type="match status" value="1"/>
</dbReference>
<dbReference type="SUPFAM" id="SSF56935">
    <property type="entry name" value="Porins"/>
    <property type="match status" value="1"/>
</dbReference>
<evidence type="ECO:0000256" key="5">
    <source>
        <dbReference type="ARBA" id="ARBA00022729"/>
    </source>
</evidence>
<protein>
    <submittedName>
        <fullName evidence="15">TonB-dependent receptor plug domain-containing protein</fullName>
    </submittedName>
</protein>
<keyword evidence="6 11" id="KW-0798">TonB box</keyword>
<dbReference type="Pfam" id="PF07715">
    <property type="entry name" value="Plug"/>
    <property type="match status" value="1"/>
</dbReference>
<evidence type="ECO:0000256" key="2">
    <source>
        <dbReference type="ARBA" id="ARBA00022448"/>
    </source>
</evidence>
<feature type="chain" id="PRO_5047537883" evidence="12">
    <location>
        <begin position="21"/>
        <end position="606"/>
    </location>
</feature>
<organism evidence="15 16">
    <name type="scientific">Formosa undariae</name>
    <dbReference type="NCBI Taxonomy" id="1325436"/>
    <lineage>
        <taxon>Bacteria</taxon>
        <taxon>Pseudomonadati</taxon>
        <taxon>Bacteroidota</taxon>
        <taxon>Flavobacteriia</taxon>
        <taxon>Flavobacteriales</taxon>
        <taxon>Flavobacteriaceae</taxon>
        <taxon>Formosa</taxon>
    </lineage>
</organism>
<evidence type="ECO:0000256" key="11">
    <source>
        <dbReference type="RuleBase" id="RU003357"/>
    </source>
</evidence>
<dbReference type="PANTHER" id="PTHR30069">
    <property type="entry name" value="TONB-DEPENDENT OUTER MEMBRANE RECEPTOR"/>
    <property type="match status" value="1"/>
</dbReference>
<keyword evidence="16" id="KW-1185">Reference proteome</keyword>
<dbReference type="InterPro" id="IPR036942">
    <property type="entry name" value="Beta-barrel_TonB_sf"/>
</dbReference>
<proteinExistence type="inferred from homology"/>
<dbReference type="RefSeq" id="WP_382380606.1">
    <property type="nucleotide sequence ID" value="NZ_JBHMEZ010000001.1"/>
</dbReference>
<reference evidence="15 16" key="1">
    <citation type="submission" date="2024-09" db="EMBL/GenBank/DDBJ databases">
        <authorList>
            <person name="Sun Q."/>
            <person name="Mori K."/>
        </authorList>
    </citation>
    <scope>NUCLEOTIDE SEQUENCE [LARGE SCALE GENOMIC DNA]</scope>
    <source>
        <strain evidence="15 16">CECT 8286</strain>
    </source>
</reference>
<dbReference type="InterPro" id="IPR039426">
    <property type="entry name" value="TonB-dep_rcpt-like"/>
</dbReference>
<evidence type="ECO:0000256" key="8">
    <source>
        <dbReference type="ARBA" id="ARBA00023170"/>
    </source>
</evidence>
<comment type="similarity">
    <text evidence="10 11">Belongs to the TonB-dependent receptor family.</text>
</comment>
<comment type="subcellular location">
    <subcellularLocation>
        <location evidence="1 10">Cell outer membrane</location>
        <topology evidence="1 10">Multi-pass membrane protein</topology>
    </subcellularLocation>
</comment>
<evidence type="ECO:0000256" key="10">
    <source>
        <dbReference type="PROSITE-ProRule" id="PRU01360"/>
    </source>
</evidence>
<keyword evidence="9 10" id="KW-0998">Cell outer membrane</keyword>
<dbReference type="EMBL" id="JBHMEZ010000001">
    <property type="protein sequence ID" value="MFB9051825.1"/>
    <property type="molecule type" value="Genomic_DNA"/>
</dbReference>
<dbReference type="InterPro" id="IPR037066">
    <property type="entry name" value="Plug_dom_sf"/>
</dbReference>
<evidence type="ECO:0000256" key="6">
    <source>
        <dbReference type="ARBA" id="ARBA00023077"/>
    </source>
</evidence>
<dbReference type="Gene3D" id="2.170.130.10">
    <property type="entry name" value="TonB-dependent receptor, plug domain"/>
    <property type="match status" value="1"/>
</dbReference>
<dbReference type="Proteomes" id="UP001589605">
    <property type="component" value="Unassembled WGS sequence"/>
</dbReference>
<feature type="signal peptide" evidence="12">
    <location>
        <begin position="1"/>
        <end position="20"/>
    </location>
</feature>